<evidence type="ECO:0000313" key="14">
    <source>
        <dbReference type="Proteomes" id="UP000245207"/>
    </source>
</evidence>
<gene>
    <name evidence="13" type="ORF">CTI12_AA593130</name>
</gene>
<dbReference type="GO" id="GO:0045893">
    <property type="term" value="P:positive regulation of DNA-templated transcription"/>
    <property type="evidence" value="ECO:0007669"/>
    <property type="project" value="TreeGrafter"/>
</dbReference>
<dbReference type="InterPro" id="IPR009057">
    <property type="entry name" value="Homeodomain-like_sf"/>
</dbReference>
<evidence type="ECO:0000256" key="5">
    <source>
        <dbReference type="ARBA" id="ARBA00023163"/>
    </source>
</evidence>
<dbReference type="Pfam" id="PF02183">
    <property type="entry name" value="HALZ"/>
    <property type="match status" value="1"/>
</dbReference>
<evidence type="ECO:0000256" key="7">
    <source>
        <dbReference type="ARBA" id="ARBA00025748"/>
    </source>
</evidence>
<dbReference type="PROSITE" id="PS50071">
    <property type="entry name" value="HOMEOBOX_2"/>
    <property type="match status" value="1"/>
</dbReference>
<dbReference type="SMART" id="SM00389">
    <property type="entry name" value="HOX"/>
    <property type="match status" value="1"/>
</dbReference>
<dbReference type="PANTHER" id="PTHR24326">
    <property type="entry name" value="HOMEOBOX-LEUCINE ZIPPER PROTEIN"/>
    <property type="match status" value="1"/>
</dbReference>
<proteinExistence type="inferred from homology"/>
<feature type="DNA-binding region" description="Homeobox" evidence="8">
    <location>
        <begin position="10"/>
        <end position="69"/>
    </location>
</feature>
<comment type="similarity">
    <text evidence="7 10">Belongs to the HD-ZIP homeobox family. Class I subfamily.</text>
</comment>
<dbReference type="InterPro" id="IPR003106">
    <property type="entry name" value="Leu_zip_homeo"/>
</dbReference>
<evidence type="ECO:0000256" key="2">
    <source>
        <dbReference type="ARBA" id="ARBA00023015"/>
    </source>
</evidence>
<dbReference type="PROSITE" id="PS00027">
    <property type="entry name" value="HOMEOBOX_1"/>
    <property type="match status" value="1"/>
</dbReference>
<keyword evidence="4 8" id="KW-0371">Homeobox</keyword>
<dbReference type="GO" id="GO:0043565">
    <property type="term" value="F:sequence-specific DNA binding"/>
    <property type="evidence" value="ECO:0007669"/>
    <property type="project" value="InterPro"/>
</dbReference>
<keyword evidence="6 8" id="KW-0539">Nucleus</keyword>
<comment type="caution">
    <text evidence="13">The sequence shown here is derived from an EMBL/GenBank/DDBJ whole genome shotgun (WGS) entry which is preliminary data.</text>
</comment>
<evidence type="ECO:0000256" key="6">
    <source>
        <dbReference type="ARBA" id="ARBA00023242"/>
    </source>
</evidence>
<dbReference type="Proteomes" id="UP000245207">
    <property type="component" value="Unassembled WGS sequence"/>
</dbReference>
<evidence type="ECO:0000256" key="10">
    <source>
        <dbReference type="RuleBase" id="RU369038"/>
    </source>
</evidence>
<organism evidence="13 14">
    <name type="scientific">Artemisia annua</name>
    <name type="common">Sweet wormwood</name>
    <dbReference type="NCBI Taxonomy" id="35608"/>
    <lineage>
        <taxon>Eukaryota</taxon>
        <taxon>Viridiplantae</taxon>
        <taxon>Streptophyta</taxon>
        <taxon>Embryophyta</taxon>
        <taxon>Tracheophyta</taxon>
        <taxon>Spermatophyta</taxon>
        <taxon>Magnoliopsida</taxon>
        <taxon>eudicotyledons</taxon>
        <taxon>Gunneridae</taxon>
        <taxon>Pentapetalae</taxon>
        <taxon>asterids</taxon>
        <taxon>campanulids</taxon>
        <taxon>Asterales</taxon>
        <taxon>Asteraceae</taxon>
        <taxon>Asteroideae</taxon>
        <taxon>Anthemideae</taxon>
        <taxon>Artemisiinae</taxon>
        <taxon>Artemisia</taxon>
    </lineage>
</organism>
<dbReference type="GO" id="GO:0000981">
    <property type="term" value="F:DNA-binding transcription factor activity, RNA polymerase II-specific"/>
    <property type="evidence" value="ECO:0007669"/>
    <property type="project" value="UniProtKB-UniRule"/>
</dbReference>
<dbReference type="CDD" id="cd00086">
    <property type="entry name" value="homeodomain"/>
    <property type="match status" value="1"/>
</dbReference>
<name>A0A2U1KK76_ARTAN</name>
<dbReference type="InterPro" id="IPR045224">
    <property type="entry name" value="HDZip_class_I_plant"/>
</dbReference>
<dbReference type="AlphaFoldDB" id="A0A2U1KK76"/>
<reference evidence="13 14" key="1">
    <citation type="journal article" date="2018" name="Mol. Plant">
        <title>The genome of Artemisia annua provides insight into the evolution of Asteraceae family and artemisinin biosynthesis.</title>
        <authorList>
            <person name="Shen Q."/>
            <person name="Zhang L."/>
            <person name="Liao Z."/>
            <person name="Wang S."/>
            <person name="Yan T."/>
            <person name="Shi P."/>
            <person name="Liu M."/>
            <person name="Fu X."/>
            <person name="Pan Q."/>
            <person name="Wang Y."/>
            <person name="Lv Z."/>
            <person name="Lu X."/>
            <person name="Zhang F."/>
            <person name="Jiang W."/>
            <person name="Ma Y."/>
            <person name="Chen M."/>
            <person name="Hao X."/>
            <person name="Li L."/>
            <person name="Tang Y."/>
            <person name="Lv G."/>
            <person name="Zhou Y."/>
            <person name="Sun X."/>
            <person name="Brodelius P.E."/>
            <person name="Rose J.K.C."/>
            <person name="Tang K."/>
        </authorList>
    </citation>
    <scope>NUCLEOTIDE SEQUENCE [LARGE SCALE GENOMIC DNA]</scope>
    <source>
        <strain evidence="14">cv. Huhao1</strain>
        <tissue evidence="13">Leaf</tissue>
    </source>
</reference>
<dbReference type="PRINTS" id="PR00031">
    <property type="entry name" value="HTHREPRESSR"/>
</dbReference>
<dbReference type="Gene3D" id="1.10.10.60">
    <property type="entry name" value="Homeodomain-like"/>
    <property type="match status" value="1"/>
</dbReference>
<evidence type="ECO:0000256" key="11">
    <source>
        <dbReference type="SAM" id="Coils"/>
    </source>
</evidence>
<dbReference type="PANTHER" id="PTHR24326:SF620">
    <property type="entry name" value="HOMEOBOX-LEUCINE ZIPPER PROTEIN"/>
    <property type="match status" value="1"/>
</dbReference>
<dbReference type="EMBL" id="PKPP01017164">
    <property type="protein sequence ID" value="PWA37155.1"/>
    <property type="molecule type" value="Genomic_DNA"/>
</dbReference>
<evidence type="ECO:0000259" key="12">
    <source>
        <dbReference type="PROSITE" id="PS50071"/>
    </source>
</evidence>
<dbReference type="OrthoDB" id="6159439at2759"/>
<evidence type="ECO:0000256" key="8">
    <source>
        <dbReference type="PROSITE-ProRule" id="PRU00108"/>
    </source>
</evidence>
<comment type="subcellular location">
    <subcellularLocation>
        <location evidence="1 8 9">Nucleus</location>
    </subcellularLocation>
</comment>
<keyword evidence="3 8" id="KW-0238">DNA-binding</keyword>
<accession>A0A2U1KK76</accession>
<comment type="function">
    <text evidence="10">Transcription factor.</text>
</comment>
<evidence type="ECO:0000313" key="13">
    <source>
        <dbReference type="EMBL" id="PWA37155.1"/>
    </source>
</evidence>
<dbReference type="InterPro" id="IPR017970">
    <property type="entry name" value="Homeobox_CS"/>
</dbReference>
<sequence>MLAIGTTKNKNEGRRRFSDEQIRFLEYVFETQSRPELRMKQQLANKLGLHPHQVAIWFQNRRARSKSRQTEIEYNNLQQNYDTLASKSESLKEENQALLTQLQTLRELAKKQQGNITTRHDFTNKSSNKELSGMISLSMTNNSTLLSENYNHQITDPFKDNTSYAQDDGRIIDTEDQRGSLVPNHPNWWEF</sequence>
<evidence type="ECO:0000256" key="3">
    <source>
        <dbReference type="ARBA" id="ARBA00023125"/>
    </source>
</evidence>
<evidence type="ECO:0000256" key="4">
    <source>
        <dbReference type="ARBA" id="ARBA00023155"/>
    </source>
</evidence>
<keyword evidence="2 10" id="KW-0805">Transcription regulation</keyword>
<feature type="coiled-coil region" evidence="11">
    <location>
        <begin position="60"/>
        <end position="115"/>
    </location>
</feature>
<evidence type="ECO:0000256" key="1">
    <source>
        <dbReference type="ARBA" id="ARBA00004123"/>
    </source>
</evidence>
<dbReference type="SUPFAM" id="SSF46689">
    <property type="entry name" value="Homeodomain-like"/>
    <property type="match status" value="1"/>
</dbReference>
<dbReference type="Pfam" id="PF00046">
    <property type="entry name" value="Homeodomain"/>
    <property type="match status" value="1"/>
</dbReference>
<dbReference type="InterPro" id="IPR000047">
    <property type="entry name" value="HTH_motif"/>
</dbReference>
<keyword evidence="5 10" id="KW-0804">Transcription</keyword>
<keyword evidence="14" id="KW-1185">Reference proteome</keyword>
<dbReference type="InterPro" id="IPR001356">
    <property type="entry name" value="HD"/>
</dbReference>
<protein>
    <recommendedName>
        <fullName evidence="10">Homeobox-leucine zipper protein</fullName>
    </recommendedName>
    <alternativeName>
        <fullName evidence="10">HD-ZIP protein</fullName>
    </alternativeName>
    <alternativeName>
        <fullName evidence="10">Homeodomain transcription factor</fullName>
    </alternativeName>
</protein>
<feature type="domain" description="Homeobox" evidence="12">
    <location>
        <begin position="8"/>
        <end position="68"/>
    </location>
</feature>
<dbReference type="GO" id="GO:0005634">
    <property type="term" value="C:nucleus"/>
    <property type="evidence" value="ECO:0007669"/>
    <property type="project" value="UniProtKB-SubCell"/>
</dbReference>
<keyword evidence="11" id="KW-0175">Coiled coil</keyword>
<evidence type="ECO:0000256" key="9">
    <source>
        <dbReference type="RuleBase" id="RU000682"/>
    </source>
</evidence>